<evidence type="ECO:0000313" key="1">
    <source>
        <dbReference type="EMBL" id="EQC41271.1"/>
    </source>
</evidence>
<dbReference type="InParanoid" id="T0R2T6"/>
<dbReference type="OMA" id="KYAPRHD"/>
<dbReference type="Proteomes" id="UP000030762">
    <property type="component" value="Unassembled WGS sequence"/>
</dbReference>
<evidence type="ECO:0000313" key="2">
    <source>
        <dbReference type="Proteomes" id="UP000030762"/>
    </source>
</evidence>
<dbReference type="AlphaFoldDB" id="T0R2T6"/>
<dbReference type="EMBL" id="JH767134">
    <property type="protein sequence ID" value="EQC41271.1"/>
    <property type="molecule type" value="Genomic_DNA"/>
</dbReference>
<keyword evidence="2" id="KW-1185">Reference proteome</keyword>
<gene>
    <name evidence="1" type="ORF">SDRG_01246</name>
</gene>
<proteinExistence type="predicted"/>
<sequence length="223" mass="25629">MPNGAFDLEQRVEVEVDARLRRLVAFADEMAMPRDVRGVDDVVARLVTTVALFDDAALPTQMQLYTLLHAARAANASSHSHEINEMRRLAASVQHRHRHEHVQRQVSALLDPAPSLASPTTLEAVDEDEREERWDDHGRSDYLRRNVLGLKYAPRHDCGAYRRFPGSDADIYKRVRRRRKDKLVDDECRRLARLNKQPPLQGHWMYVEATDVTSHYVTVDDAT</sequence>
<reference evidence="1 2" key="1">
    <citation type="submission" date="2012-04" db="EMBL/GenBank/DDBJ databases">
        <title>The Genome Sequence of Saprolegnia declina VS20.</title>
        <authorList>
            <consortium name="The Broad Institute Genome Sequencing Platform"/>
            <person name="Russ C."/>
            <person name="Nusbaum C."/>
            <person name="Tyler B."/>
            <person name="van West P."/>
            <person name="Dieguez-Uribeondo J."/>
            <person name="de Bruijn I."/>
            <person name="Tripathy S."/>
            <person name="Jiang R."/>
            <person name="Young S.K."/>
            <person name="Zeng Q."/>
            <person name="Gargeya S."/>
            <person name="Fitzgerald M."/>
            <person name="Haas B."/>
            <person name="Abouelleil A."/>
            <person name="Alvarado L."/>
            <person name="Arachchi H.M."/>
            <person name="Berlin A."/>
            <person name="Chapman S.B."/>
            <person name="Goldberg J."/>
            <person name="Griggs A."/>
            <person name="Gujja S."/>
            <person name="Hansen M."/>
            <person name="Howarth C."/>
            <person name="Imamovic A."/>
            <person name="Larimer J."/>
            <person name="McCowen C."/>
            <person name="Montmayeur A."/>
            <person name="Murphy C."/>
            <person name="Neiman D."/>
            <person name="Pearson M."/>
            <person name="Priest M."/>
            <person name="Roberts A."/>
            <person name="Saif S."/>
            <person name="Shea T."/>
            <person name="Sisk P."/>
            <person name="Sykes S."/>
            <person name="Wortman J."/>
            <person name="Nusbaum C."/>
            <person name="Birren B."/>
        </authorList>
    </citation>
    <scope>NUCLEOTIDE SEQUENCE [LARGE SCALE GENOMIC DNA]</scope>
    <source>
        <strain evidence="1 2">VS20</strain>
    </source>
</reference>
<organism evidence="1 2">
    <name type="scientific">Saprolegnia diclina (strain VS20)</name>
    <dbReference type="NCBI Taxonomy" id="1156394"/>
    <lineage>
        <taxon>Eukaryota</taxon>
        <taxon>Sar</taxon>
        <taxon>Stramenopiles</taxon>
        <taxon>Oomycota</taxon>
        <taxon>Saprolegniomycetes</taxon>
        <taxon>Saprolegniales</taxon>
        <taxon>Saprolegniaceae</taxon>
        <taxon>Saprolegnia</taxon>
    </lineage>
</organism>
<protein>
    <submittedName>
        <fullName evidence="1">Uncharacterized protein</fullName>
    </submittedName>
</protein>
<dbReference type="VEuPathDB" id="FungiDB:SDRG_01246"/>
<accession>T0R2T6</accession>
<dbReference type="OrthoDB" id="10438729at2759"/>
<name>T0R2T6_SAPDV</name>
<dbReference type="GeneID" id="19941973"/>
<dbReference type="RefSeq" id="XP_008604985.1">
    <property type="nucleotide sequence ID" value="XM_008606763.1"/>
</dbReference>